<comment type="similarity">
    <text evidence="6">Belongs to the ABC-2 integral membrane protein family.</text>
</comment>
<evidence type="ECO:0000256" key="5">
    <source>
        <dbReference type="ARBA" id="ARBA00023251"/>
    </source>
</evidence>
<dbReference type="InterPro" id="IPR013525">
    <property type="entry name" value="ABC2_TM"/>
</dbReference>
<dbReference type="Pfam" id="PF01061">
    <property type="entry name" value="ABC2_membrane"/>
    <property type="match status" value="1"/>
</dbReference>
<accession>A0ABW7ZG86</accession>
<dbReference type="EMBL" id="JBITLE010000001">
    <property type="protein sequence ID" value="MFI7261528.1"/>
    <property type="molecule type" value="Genomic_DNA"/>
</dbReference>
<dbReference type="Proteomes" id="UP001612812">
    <property type="component" value="Unassembled WGS sequence"/>
</dbReference>
<evidence type="ECO:0000256" key="1">
    <source>
        <dbReference type="ARBA" id="ARBA00004141"/>
    </source>
</evidence>
<keyword evidence="3 6" id="KW-1133">Transmembrane helix</keyword>
<evidence type="ECO:0000256" key="2">
    <source>
        <dbReference type="ARBA" id="ARBA00022692"/>
    </source>
</evidence>
<evidence type="ECO:0000259" key="7">
    <source>
        <dbReference type="PROSITE" id="PS51012"/>
    </source>
</evidence>
<feature type="transmembrane region" description="Helical" evidence="6">
    <location>
        <begin position="226"/>
        <end position="246"/>
    </location>
</feature>
<evidence type="ECO:0000256" key="3">
    <source>
        <dbReference type="ARBA" id="ARBA00022989"/>
    </source>
</evidence>
<keyword evidence="6" id="KW-1003">Cell membrane</keyword>
<feature type="transmembrane region" description="Helical" evidence="6">
    <location>
        <begin position="96"/>
        <end position="123"/>
    </location>
</feature>
<dbReference type="PANTHER" id="PTHR43229">
    <property type="entry name" value="NODULATION PROTEIN J"/>
    <property type="match status" value="1"/>
</dbReference>
<name>A0ABW7ZG86_9ACTN</name>
<dbReference type="InterPro" id="IPR047817">
    <property type="entry name" value="ABC2_TM_bact-type"/>
</dbReference>
<reference evidence="8 9" key="1">
    <citation type="submission" date="2024-10" db="EMBL/GenBank/DDBJ databases">
        <title>The Natural Products Discovery Center: Release of the First 8490 Sequenced Strains for Exploring Actinobacteria Biosynthetic Diversity.</title>
        <authorList>
            <person name="Kalkreuter E."/>
            <person name="Kautsar S.A."/>
            <person name="Yang D."/>
            <person name="Bader C.D."/>
            <person name="Teijaro C.N."/>
            <person name="Fluegel L."/>
            <person name="Davis C.M."/>
            <person name="Simpson J.R."/>
            <person name="Lauterbach L."/>
            <person name="Steele A.D."/>
            <person name="Gui C."/>
            <person name="Meng S."/>
            <person name="Li G."/>
            <person name="Viehrig K."/>
            <person name="Ye F."/>
            <person name="Su P."/>
            <person name="Kiefer A.F."/>
            <person name="Nichols A."/>
            <person name="Cepeda A.J."/>
            <person name="Yan W."/>
            <person name="Fan B."/>
            <person name="Jiang Y."/>
            <person name="Adhikari A."/>
            <person name="Zheng C.-J."/>
            <person name="Schuster L."/>
            <person name="Cowan T.M."/>
            <person name="Smanski M.J."/>
            <person name="Chevrette M.G."/>
            <person name="De Carvalho L.P.S."/>
            <person name="Shen B."/>
        </authorList>
    </citation>
    <scope>NUCLEOTIDE SEQUENCE [LARGE SCALE GENOMIC DNA]</scope>
    <source>
        <strain evidence="8 9">NPDC049845</strain>
    </source>
</reference>
<dbReference type="InterPro" id="IPR000412">
    <property type="entry name" value="ABC_2_transport"/>
</dbReference>
<dbReference type="RefSeq" id="WP_396754219.1">
    <property type="nucleotide sequence ID" value="NZ_JBITLA010000002.1"/>
</dbReference>
<dbReference type="InterPro" id="IPR051784">
    <property type="entry name" value="Nod_factor_ABC_transporter"/>
</dbReference>
<feature type="transmembrane region" description="Helical" evidence="6">
    <location>
        <begin position="63"/>
        <end position="84"/>
    </location>
</feature>
<dbReference type="PIRSF" id="PIRSF006648">
    <property type="entry name" value="DrrB"/>
    <property type="match status" value="1"/>
</dbReference>
<comment type="caution">
    <text evidence="8">The sequence shown here is derived from an EMBL/GenBank/DDBJ whole genome shotgun (WGS) entry which is preliminary data.</text>
</comment>
<keyword evidence="5" id="KW-0046">Antibiotic resistance</keyword>
<dbReference type="PANTHER" id="PTHR43229:SF6">
    <property type="entry name" value="ABC-TYPE MULTIDRUG TRANSPORT SYSTEM, PERMEASE COMPONENT"/>
    <property type="match status" value="1"/>
</dbReference>
<sequence>MNARRSLPRRLPRLLAVGLRTHIVYLSRSPLEILVALIEPLIFATIAVYLFRAGDRPGELLSAAVGAGLMGIWASVLFGSGAAIQNQRWMGVLEPLAAAPVPLVLVFLPITLASAAVGAYALLATLIWGVLLFGVPLDFADPLAFVAAVPATVLSLGMVGLLLAASFVLLPNANALANSLSYPVWMMSGMLVPVDVLPAWSAPLSAALPSKWGADALRAAVTGGDAWPPILICLAVGLCYLVLGALMMTWVERRARDAATLALA</sequence>
<feature type="transmembrane region" description="Helical" evidence="6">
    <location>
        <begin position="33"/>
        <end position="51"/>
    </location>
</feature>
<keyword evidence="9" id="KW-1185">Reference proteome</keyword>
<comment type="subcellular location">
    <subcellularLocation>
        <location evidence="6">Cell membrane</location>
        <topology evidence="6">Multi-pass membrane protein</topology>
    </subcellularLocation>
    <subcellularLocation>
        <location evidence="1">Membrane</location>
        <topology evidence="1">Multi-pass membrane protein</topology>
    </subcellularLocation>
</comment>
<proteinExistence type="inferred from homology"/>
<organism evidence="8 9">
    <name type="scientific">Micromonospora maritima</name>
    <dbReference type="NCBI Taxonomy" id="986711"/>
    <lineage>
        <taxon>Bacteria</taxon>
        <taxon>Bacillati</taxon>
        <taxon>Actinomycetota</taxon>
        <taxon>Actinomycetes</taxon>
        <taxon>Micromonosporales</taxon>
        <taxon>Micromonosporaceae</taxon>
        <taxon>Micromonospora</taxon>
    </lineage>
</organism>
<keyword evidence="4 6" id="KW-0472">Membrane</keyword>
<dbReference type="PROSITE" id="PS51012">
    <property type="entry name" value="ABC_TM2"/>
    <property type="match status" value="1"/>
</dbReference>
<evidence type="ECO:0000256" key="6">
    <source>
        <dbReference type="RuleBase" id="RU361157"/>
    </source>
</evidence>
<feature type="transmembrane region" description="Helical" evidence="6">
    <location>
        <begin position="182"/>
        <end position="206"/>
    </location>
</feature>
<protein>
    <recommendedName>
        <fullName evidence="6">Transport permease protein</fullName>
    </recommendedName>
</protein>
<feature type="transmembrane region" description="Helical" evidence="6">
    <location>
        <begin position="143"/>
        <end position="170"/>
    </location>
</feature>
<gene>
    <name evidence="8" type="ORF">ACIBP4_04350</name>
</gene>
<evidence type="ECO:0000313" key="8">
    <source>
        <dbReference type="EMBL" id="MFI7261528.1"/>
    </source>
</evidence>
<evidence type="ECO:0000256" key="4">
    <source>
        <dbReference type="ARBA" id="ARBA00023136"/>
    </source>
</evidence>
<keyword evidence="2 6" id="KW-0812">Transmembrane</keyword>
<feature type="domain" description="ABC transmembrane type-2" evidence="7">
    <location>
        <begin position="27"/>
        <end position="251"/>
    </location>
</feature>
<keyword evidence="6" id="KW-0813">Transport</keyword>
<evidence type="ECO:0000313" key="9">
    <source>
        <dbReference type="Proteomes" id="UP001612812"/>
    </source>
</evidence>